<dbReference type="AlphaFoldDB" id="A0A7Z7JCY8"/>
<evidence type="ECO:0000256" key="1">
    <source>
        <dbReference type="SAM" id="MobiDB-lite"/>
    </source>
</evidence>
<reference evidence="2 3" key="1">
    <citation type="submission" date="2018-01" db="EMBL/GenBank/DDBJ databases">
        <authorList>
            <person name="Clerissi C."/>
        </authorList>
    </citation>
    <scope>NUCLEOTIDE SEQUENCE [LARGE SCALE GENOMIC DNA]</scope>
    <source>
        <strain evidence="2">Cupriavidus taiwanensis STM 6021</strain>
    </source>
</reference>
<feature type="region of interest" description="Disordered" evidence="1">
    <location>
        <begin position="155"/>
        <end position="179"/>
    </location>
</feature>
<feature type="compositionally biased region" description="Basic residues" evidence="1">
    <location>
        <begin position="386"/>
        <end position="405"/>
    </location>
</feature>
<dbReference type="Proteomes" id="UP000257139">
    <property type="component" value="Chromosome CBM2594_b"/>
</dbReference>
<feature type="region of interest" description="Disordered" evidence="1">
    <location>
        <begin position="328"/>
        <end position="406"/>
    </location>
</feature>
<feature type="compositionally biased region" description="Basic and acidic residues" evidence="1">
    <location>
        <begin position="492"/>
        <end position="508"/>
    </location>
</feature>
<name>A0A7Z7JCY8_9BURK</name>
<evidence type="ECO:0000313" key="3">
    <source>
        <dbReference type="Proteomes" id="UP000257139"/>
    </source>
</evidence>
<gene>
    <name evidence="2" type="ORF">CBM2594_B10351</name>
</gene>
<proteinExistence type="predicted"/>
<evidence type="ECO:0000313" key="2">
    <source>
        <dbReference type="EMBL" id="SPC21247.1"/>
    </source>
</evidence>
<protein>
    <submittedName>
        <fullName evidence="2">Uncharacterized protein</fullName>
    </submittedName>
</protein>
<feature type="compositionally biased region" description="Basic residues" evidence="1">
    <location>
        <begin position="344"/>
        <end position="375"/>
    </location>
</feature>
<dbReference type="EMBL" id="LT978514">
    <property type="protein sequence ID" value="SPC21247.1"/>
    <property type="molecule type" value="Genomic_DNA"/>
</dbReference>
<organism evidence="2 3">
    <name type="scientific">Cupriavidus taiwanensis</name>
    <dbReference type="NCBI Taxonomy" id="164546"/>
    <lineage>
        <taxon>Bacteria</taxon>
        <taxon>Pseudomonadati</taxon>
        <taxon>Pseudomonadota</taxon>
        <taxon>Betaproteobacteria</taxon>
        <taxon>Burkholderiales</taxon>
        <taxon>Burkholderiaceae</taxon>
        <taxon>Cupriavidus</taxon>
    </lineage>
</organism>
<sequence>MAHGGQETQFGGAGLVGELARPRQLAVRLAFFRDVMDRAQQCVLAFEAGTAADHQHVARGAGARRHPDFQPHGRLATLRQHRIEPRPALRAGIQRQPLRRQRVLGPHMRVGGTHHPQTHRRGLHHGPVEALAVLDAFGVALHRHQDPVTDHARALQHRGDAKPVEQQRRRQRQSVVRQRLRQRIGVGRAPALAGRDAADHQAALLEPVAHAMLASGQLTRDPLAQGMWQQPAGIAALEQQLAAFIEEYGALAGHRLACRSGPRHAAPAHQRANGNGRRGIAEQRSGGVANGKEAAEHGLLPADVRIGSGPQRRAGRRRGRCLAGPARQRLGPVADGIGNQRTAQRQRRRQRRGHQRLAAVRHQKHRAHALRRRTPVRALEDGKADHVRHRRGPLGAGHRRAAHQRRGIDQSGCIDCARTARGHGHQRGFQLGRRPVAAHQPVLGAGDLGHAPDKVLVGRLGREHGAKVLARGPCLLPYHALEPAMQKQGKTAADHHDEQGGDNGEKATGKLPVCARQPIGHWRSSSSATCLTPLGAGVCRHPLASEFAYGLCINIPLFPALSRTAAGWDASGQFAALRQRAAATHTASSTVNALAGCDALGGSA</sequence>
<accession>A0A7Z7JCY8</accession>
<feature type="compositionally biased region" description="Basic and acidic residues" evidence="1">
    <location>
        <begin position="155"/>
        <end position="168"/>
    </location>
</feature>
<feature type="region of interest" description="Disordered" evidence="1">
    <location>
        <begin position="488"/>
        <end position="509"/>
    </location>
</feature>